<keyword evidence="1" id="KW-0472">Membrane</keyword>
<dbReference type="KEGG" id="panm:D3795_04540"/>
<name>A0AA92ILH3_9GAMM</name>
<dbReference type="RefSeq" id="WP_156266621.1">
    <property type="nucleotide sequence ID" value="NZ_CP032551.1"/>
</dbReference>
<evidence type="ECO:0000313" key="3">
    <source>
        <dbReference type="Proteomes" id="UP000427820"/>
    </source>
</evidence>
<reference evidence="2 3" key="1">
    <citation type="submission" date="2018-09" db="EMBL/GenBank/DDBJ databases">
        <title>Whole genome sequencing of Idiomarina andamanensis W-5T (LMG 29773T= JCM 31645T).</title>
        <authorList>
            <person name="Das S.K."/>
        </authorList>
    </citation>
    <scope>NUCLEOTIDE SEQUENCE [LARGE SCALE GENOMIC DNA]</scope>
    <source>
        <strain evidence="2 3">W-5T</strain>
    </source>
</reference>
<dbReference type="Proteomes" id="UP000427820">
    <property type="component" value="Chromosome"/>
</dbReference>
<evidence type="ECO:0000313" key="2">
    <source>
        <dbReference type="EMBL" id="QGT95490.1"/>
    </source>
</evidence>
<keyword evidence="1" id="KW-0812">Transmembrane</keyword>
<sequence length="333" mass="37639">MKFNNINLIGRTQSVLSKLSTAYSELKNKVSDDYQKNALKFVLKVLVVVTAILLVISVVISSKYTIPLLGITGALAAAYTGAHNAQIVHDKDELKSEVNEITLVNELIEDLYTRLILVTDTDAALSSLLRGYESDAFRAFRAIFSKLDVNDITYNSIKFSRYGYLHGRFSKYYEPLFYEAETGDKGNIIIDLTRVDLDFVHFYKTLQLALIRKESILQNIEPNEDGNLLIPNNNFEQVASNTSFATAIETVLEEAPETAEYLFKVTSKLIIASQECFSKQAIAKCAIYDPIGIVYKNHKFEKLKKIFPPYKVLESSISNLLEQDYIEILGRKK</sequence>
<keyword evidence="3" id="KW-1185">Reference proteome</keyword>
<protein>
    <submittedName>
        <fullName evidence="2">Uncharacterized protein</fullName>
    </submittedName>
</protein>
<organism evidence="2 3">
    <name type="scientific">Pseudidiomarina andamanensis</name>
    <dbReference type="NCBI Taxonomy" id="1940690"/>
    <lineage>
        <taxon>Bacteria</taxon>
        <taxon>Pseudomonadati</taxon>
        <taxon>Pseudomonadota</taxon>
        <taxon>Gammaproteobacteria</taxon>
        <taxon>Alteromonadales</taxon>
        <taxon>Idiomarinaceae</taxon>
        <taxon>Pseudidiomarina</taxon>
    </lineage>
</organism>
<keyword evidence="1" id="KW-1133">Transmembrane helix</keyword>
<feature type="transmembrane region" description="Helical" evidence="1">
    <location>
        <begin position="41"/>
        <end position="60"/>
    </location>
</feature>
<dbReference type="EMBL" id="CP032551">
    <property type="protein sequence ID" value="QGT95490.1"/>
    <property type="molecule type" value="Genomic_DNA"/>
</dbReference>
<accession>A0AA92ILH3</accession>
<gene>
    <name evidence="2" type="ORF">D3795_04540</name>
</gene>
<dbReference type="AlphaFoldDB" id="A0AA92ILH3"/>
<proteinExistence type="predicted"/>
<evidence type="ECO:0000256" key="1">
    <source>
        <dbReference type="SAM" id="Phobius"/>
    </source>
</evidence>